<dbReference type="PANTHER" id="PTHR48453">
    <property type="entry name" value="CCHC-TYPE DOMAIN-CONTAINING PROTEIN"/>
    <property type="match status" value="1"/>
</dbReference>
<evidence type="ECO:0000313" key="4">
    <source>
        <dbReference type="Proteomes" id="UP000504604"/>
    </source>
</evidence>
<feature type="region of interest" description="Disordered" evidence="2">
    <location>
        <begin position="110"/>
        <end position="152"/>
    </location>
</feature>
<sequence length="478" mass="54921">MGTRTNFYKNPSYAYNKQFNLNSVLQNLKTYNIATGNASSDEPAPVVQRKRRREPKPRPDRRDEVKENDGPMSHQEYIEKRRKEADFSQPYQELTADMLESSSSALNLVGYESETSTSSECEEDRGDPRDSEEQFNSSNGIQYFPVTDSTEEADRIKTRTEQRYPASGEPVCVVCGKYGEYICNETNDDICSMECKAELLQSIKFQQKPQSGQLLVEPFSARRSTLEVPESGGNTWDYDRNRWSKKRSGLCTYECWKCQKPGHLSEDCLVSTSHCESSPAGEAYNRVFFHDVAVQNKSNTISRDLLDLYRRCHDIGKRFLDAKCNSCRGSSTLATCLSCDNAFCDCAGHLSEHIRGHPTHQQYYSYKLKRLLIENHVCTKTQNIYVKCSKSTCKVTAIKDLLACHHCFSKAFDKFYDMYTATWKPSGLSIIWNSICCEDHFEWHRMNCLSADVEDNAYIFKHKQAQNKKFVQLSDFIF</sequence>
<keyword evidence="4" id="KW-1185">Reference proteome</keyword>
<dbReference type="Pfam" id="PF04438">
    <property type="entry name" value="zf-HIT"/>
    <property type="match status" value="1"/>
</dbReference>
<evidence type="ECO:0000313" key="5">
    <source>
        <dbReference type="RefSeq" id="XP_020550788.1"/>
    </source>
</evidence>
<dbReference type="OrthoDB" id="10070154at2759"/>
<dbReference type="InterPro" id="IPR007529">
    <property type="entry name" value="Znf_HIT"/>
</dbReference>
<accession>A0A8M8UV40</accession>
<keyword evidence="1" id="KW-0479">Metal-binding</keyword>
<proteinExistence type="predicted"/>
<dbReference type="CDD" id="cd23022">
    <property type="entry name" value="zf-HIT_DDX59"/>
    <property type="match status" value="1"/>
</dbReference>
<feature type="domain" description="CCHC-type" evidence="3">
    <location>
        <begin position="255"/>
        <end position="268"/>
    </location>
</feature>
<dbReference type="GO" id="GO:0003676">
    <property type="term" value="F:nucleic acid binding"/>
    <property type="evidence" value="ECO:0007669"/>
    <property type="project" value="InterPro"/>
</dbReference>
<dbReference type="PROSITE" id="PS50158">
    <property type="entry name" value="ZF_CCHC"/>
    <property type="match status" value="1"/>
</dbReference>
<dbReference type="GeneID" id="105164316"/>
<dbReference type="Gene3D" id="3.30.60.220">
    <property type="match status" value="1"/>
</dbReference>
<evidence type="ECO:0000259" key="3">
    <source>
        <dbReference type="PROSITE" id="PS50158"/>
    </source>
</evidence>
<dbReference type="PANTHER" id="PTHR48453:SF1">
    <property type="entry name" value="CCHC-TYPE DOMAIN-CONTAINING PROTEIN"/>
    <property type="match status" value="1"/>
</dbReference>
<dbReference type="AlphaFoldDB" id="A0A8M8UV40"/>
<name>A0A8M8UV40_SESIN</name>
<dbReference type="GO" id="GO:0008270">
    <property type="term" value="F:zinc ion binding"/>
    <property type="evidence" value="ECO:0007669"/>
    <property type="project" value="UniProtKB-KW"/>
</dbReference>
<keyword evidence="1" id="KW-0862">Zinc</keyword>
<dbReference type="SMART" id="SM00343">
    <property type="entry name" value="ZnF_C2HC"/>
    <property type="match status" value="1"/>
</dbReference>
<dbReference type="RefSeq" id="XP_020550788.1">
    <property type="nucleotide sequence ID" value="XM_020695129.1"/>
</dbReference>
<keyword evidence="1" id="KW-0863">Zinc-finger</keyword>
<evidence type="ECO:0000256" key="2">
    <source>
        <dbReference type="SAM" id="MobiDB-lite"/>
    </source>
</evidence>
<feature type="compositionally biased region" description="Basic and acidic residues" evidence="2">
    <location>
        <begin position="76"/>
        <end position="86"/>
    </location>
</feature>
<feature type="region of interest" description="Disordered" evidence="2">
    <location>
        <begin position="35"/>
        <end position="86"/>
    </location>
</feature>
<reference evidence="5" key="1">
    <citation type="submission" date="2025-08" db="UniProtKB">
        <authorList>
            <consortium name="RefSeq"/>
        </authorList>
    </citation>
    <scope>IDENTIFICATION</scope>
</reference>
<gene>
    <name evidence="5" type="primary">LOC105164316</name>
</gene>
<feature type="compositionally biased region" description="Basic and acidic residues" evidence="2">
    <location>
        <begin position="56"/>
        <end position="69"/>
    </location>
</feature>
<protein>
    <submittedName>
        <fullName evidence="5">Uncharacterized protein LOC105164316 isoform X1</fullName>
    </submittedName>
</protein>
<evidence type="ECO:0000256" key="1">
    <source>
        <dbReference type="PROSITE-ProRule" id="PRU00047"/>
    </source>
</evidence>
<organism evidence="4 5">
    <name type="scientific">Sesamum indicum</name>
    <name type="common">Oriental sesame</name>
    <name type="synonym">Sesamum orientale</name>
    <dbReference type="NCBI Taxonomy" id="4182"/>
    <lineage>
        <taxon>Eukaryota</taxon>
        <taxon>Viridiplantae</taxon>
        <taxon>Streptophyta</taxon>
        <taxon>Embryophyta</taxon>
        <taxon>Tracheophyta</taxon>
        <taxon>Spermatophyta</taxon>
        <taxon>Magnoliopsida</taxon>
        <taxon>eudicotyledons</taxon>
        <taxon>Gunneridae</taxon>
        <taxon>Pentapetalae</taxon>
        <taxon>asterids</taxon>
        <taxon>lamiids</taxon>
        <taxon>Lamiales</taxon>
        <taxon>Pedaliaceae</taxon>
        <taxon>Sesamum</taxon>
    </lineage>
</organism>
<dbReference type="Proteomes" id="UP000504604">
    <property type="component" value="Linkage group LG6"/>
</dbReference>
<dbReference type="InterPro" id="IPR001878">
    <property type="entry name" value="Znf_CCHC"/>
</dbReference>